<protein>
    <recommendedName>
        <fullName evidence="4">Retrotransposon gag domain-containing protein</fullName>
    </recommendedName>
</protein>
<evidence type="ECO:0008006" key="4">
    <source>
        <dbReference type="Google" id="ProtNLM"/>
    </source>
</evidence>
<reference evidence="2 3" key="1">
    <citation type="journal article" date="2022" name="G3 (Bethesda)">
        <title>Whole-genome sequence and methylome profiling of the almond [Prunus dulcis (Mill.) D.A. Webb] cultivar 'Nonpareil'.</title>
        <authorList>
            <person name="D'Amico-Willman K.M."/>
            <person name="Ouma W.Z."/>
            <person name="Meulia T."/>
            <person name="Sideli G.M."/>
            <person name="Gradziel T.M."/>
            <person name="Fresnedo-Ramirez J."/>
        </authorList>
    </citation>
    <scope>NUCLEOTIDE SEQUENCE [LARGE SCALE GENOMIC DNA]</scope>
    <source>
        <strain evidence="2">Clone GOH B32 T37-40</strain>
    </source>
</reference>
<dbReference type="Proteomes" id="UP001054821">
    <property type="component" value="Chromosome 1"/>
</dbReference>
<dbReference type="EMBL" id="JAJFAZ020000001">
    <property type="protein sequence ID" value="KAI5352425.1"/>
    <property type="molecule type" value="Genomic_DNA"/>
</dbReference>
<keyword evidence="3" id="KW-1185">Reference proteome</keyword>
<dbReference type="AlphaFoldDB" id="A0AAD4ZQP8"/>
<dbReference type="PANTHER" id="PTHR34222">
    <property type="entry name" value="GAG_PRE-INTEGRS DOMAIN-CONTAINING PROTEIN"/>
    <property type="match status" value="1"/>
</dbReference>
<feature type="compositionally biased region" description="Basic and acidic residues" evidence="1">
    <location>
        <begin position="165"/>
        <end position="176"/>
    </location>
</feature>
<comment type="caution">
    <text evidence="2">The sequence shown here is derived from an EMBL/GenBank/DDBJ whole genome shotgun (WGS) entry which is preliminary data.</text>
</comment>
<proteinExistence type="predicted"/>
<evidence type="ECO:0000256" key="1">
    <source>
        <dbReference type="SAM" id="MobiDB-lite"/>
    </source>
</evidence>
<accession>A0AAD4ZQP8</accession>
<evidence type="ECO:0000313" key="2">
    <source>
        <dbReference type="EMBL" id="KAI5352425.1"/>
    </source>
</evidence>
<sequence length="267" mass="30669">MVFSWIANTLDPEICNSVIYCTTAREICKDLCERFSQSKNPRIFQLQWEISSLTQDQLLVAAYYTKLKSLWDELASYTDSSACTCVVHGNCNKLMHFLIGLIESYSVVRGQILMMNPLPYVRQAYASVNQEEKQHMLGALRAVETSDVATMAVRIGQSNQNLSTSRDDRHIDRSDQNRSQTSNRDDRRAGSSKKQPHCTLYDDDYHHIDTCWKLHEYPEGHPHHTLKKNCDGPSSKFMFRKAQPRMRCSLYVQPFGSSISTNVGYHE</sequence>
<gene>
    <name evidence="2" type="ORF">L3X38_005316</name>
</gene>
<feature type="region of interest" description="Disordered" evidence="1">
    <location>
        <begin position="155"/>
        <end position="199"/>
    </location>
</feature>
<dbReference type="PANTHER" id="PTHR34222:SF99">
    <property type="entry name" value="PROTEIN, PUTATIVE-RELATED"/>
    <property type="match status" value="1"/>
</dbReference>
<organism evidence="2 3">
    <name type="scientific">Prunus dulcis</name>
    <name type="common">Almond</name>
    <name type="synonym">Amygdalus dulcis</name>
    <dbReference type="NCBI Taxonomy" id="3755"/>
    <lineage>
        <taxon>Eukaryota</taxon>
        <taxon>Viridiplantae</taxon>
        <taxon>Streptophyta</taxon>
        <taxon>Embryophyta</taxon>
        <taxon>Tracheophyta</taxon>
        <taxon>Spermatophyta</taxon>
        <taxon>Magnoliopsida</taxon>
        <taxon>eudicotyledons</taxon>
        <taxon>Gunneridae</taxon>
        <taxon>Pentapetalae</taxon>
        <taxon>rosids</taxon>
        <taxon>fabids</taxon>
        <taxon>Rosales</taxon>
        <taxon>Rosaceae</taxon>
        <taxon>Amygdaloideae</taxon>
        <taxon>Amygdaleae</taxon>
        <taxon>Prunus</taxon>
    </lineage>
</organism>
<name>A0AAD4ZQP8_PRUDU</name>
<evidence type="ECO:0000313" key="3">
    <source>
        <dbReference type="Proteomes" id="UP001054821"/>
    </source>
</evidence>